<dbReference type="InterPro" id="IPR027417">
    <property type="entry name" value="P-loop_NTPase"/>
</dbReference>
<keyword evidence="5" id="KW-1185">Reference proteome</keyword>
<organism evidence="4 5">
    <name type="scientific">Metabacillus mangrovi</name>
    <dbReference type="NCBI Taxonomy" id="1491830"/>
    <lineage>
        <taxon>Bacteria</taxon>
        <taxon>Bacillati</taxon>
        <taxon>Bacillota</taxon>
        <taxon>Bacilli</taxon>
        <taxon>Bacillales</taxon>
        <taxon>Bacillaceae</taxon>
        <taxon>Metabacillus</taxon>
    </lineage>
</organism>
<dbReference type="AlphaFoldDB" id="A0A7X2S531"/>
<dbReference type="Proteomes" id="UP000434639">
    <property type="component" value="Unassembled WGS sequence"/>
</dbReference>
<dbReference type="EMBL" id="WMIB01000005">
    <property type="protein sequence ID" value="MTH53381.1"/>
    <property type="molecule type" value="Genomic_DNA"/>
</dbReference>
<protein>
    <submittedName>
        <fullName evidence="4">AAA family ATPase</fullName>
    </submittedName>
</protein>
<reference evidence="4 5" key="1">
    <citation type="journal article" date="2017" name="Int. J. Syst. Evol. Microbiol.">
        <title>Bacillus mangrovi sp. nov., isolated from a sediment sample from a mangrove forest.</title>
        <authorList>
            <person name="Gupta V."/>
            <person name="Singh P.K."/>
            <person name="Korpole S."/>
            <person name="Tanuku N.R.S."/>
            <person name="Pinnaka A.K."/>
        </authorList>
    </citation>
    <scope>NUCLEOTIDE SEQUENCE [LARGE SCALE GENOMIC DNA]</scope>
    <source>
        <strain evidence="4 5">KCTC 33872</strain>
    </source>
</reference>
<feature type="coiled-coil region" evidence="1">
    <location>
        <begin position="313"/>
        <end position="340"/>
    </location>
</feature>
<keyword evidence="1" id="KW-0175">Coiled coil</keyword>
<dbReference type="SUPFAM" id="SSF52540">
    <property type="entry name" value="P-loop containing nucleoside triphosphate hydrolases"/>
    <property type="match status" value="1"/>
</dbReference>
<keyword evidence="2" id="KW-0472">Membrane</keyword>
<feature type="transmembrane region" description="Helical" evidence="2">
    <location>
        <begin position="500"/>
        <end position="517"/>
    </location>
</feature>
<dbReference type="RefSeq" id="WP_155111898.1">
    <property type="nucleotide sequence ID" value="NZ_WMIB01000005.1"/>
</dbReference>
<keyword evidence="2" id="KW-0812">Transmembrane</keyword>
<gene>
    <name evidence="4" type="ORF">GKZ89_08125</name>
</gene>
<feature type="coiled-coil region" evidence="1">
    <location>
        <begin position="703"/>
        <end position="755"/>
    </location>
</feature>
<dbReference type="InterPro" id="IPR038734">
    <property type="entry name" value="YhaN_AAA"/>
</dbReference>
<evidence type="ECO:0000256" key="1">
    <source>
        <dbReference type="SAM" id="Coils"/>
    </source>
</evidence>
<proteinExistence type="predicted"/>
<evidence type="ECO:0000313" key="5">
    <source>
        <dbReference type="Proteomes" id="UP000434639"/>
    </source>
</evidence>
<feature type="coiled-coil region" evidence="1">
    <location>
        <begin position="181"/>
        <end position="235"/>
    </location>
</feature>
<feature type="transmembrane region" description="Helical" evidence="2">
    <location>
        <begin position="476"/>
        <end position="494"/>
    </location>
</feature>
<evidence type="ECO:0000259" key="3">
    <source>
        <dbReference type="Pfam" id="PF13514"/>
    </source>
</evidence>
<comment type="caution">
    <text evidence="4">The sequence shown here is derived from an EMBL/GenBank/DDBJ whole genome shotgun (WGS) entry which is preliminary data.</text>
</comment>
<accession>A0A7X2S531</accession>
<dbReference type="Gene3D" id="3.40.50.300">
    <property type="entry name" value="P-loop containing nucleotide triphosphate hydrolases"/>
    <property type="match status" value="2"/>
</dbReference>
<feature type="coiled-coil region" evidence="1">
    <location>
        <begin position="784"/>
        <end position="818"/>
    </location>
</feature>
<keyword evidence="2" id="KW-1133">Transmembrane helix</keyword>
<dbReference type="OrthoDB" id="9764467at2"/>
<dbReference type="Pfam" id="PF13514">
    <property type="entry name" value="AAA_27"/>
    <property type="match status" value="1"/>
</dbReference>
<sequence length="1003" mass="113919">MKLKECIIYGYGQFIGKHILIGEGRSSLFYGQNEAGKSTIMSFIHSILFGLPQKNHPDSKYEPKNGEVFGGTVVAEIKDTGLVRIERVRGKSGGNAVISLPGGRTAGEELLKEWLGGLDRTFYQAVFSFDLHGLQQIEKVKEEEIGKFLYMTSMVGTDAVYKLEQRLSKEQDRLFKPNGKKPVLNEKLAELKQTADALKQASIRNSEYEDMLNQKAEADEEAGKQETRLQTLRQKQSQLSRAVSLLPLFHEQNAIKEELRELPDTSRFPAEGLSRLERLKTEMEPVKARTSRMEAQLRELTEKADGLQPEMELLHKEAALQELKDQIAGYEASILEKETLTFKVQTLVEEAETLSADLYGTSMDYKELAAVDTSVSIKTAVQELSELSKTLVIQKAQLDEQFDRAREALDLSEERCASLTEERMAPAERAFLEQELAELEKAGTGKKAEDLQNELRDVEQELASHKKQAAGAKRRLTAGILVILLILSAGFIWSVLNGQWAIAGLLAAAAAAAGFLFQNKGSATDSLAAHLQKRKRMLEEELRRAERPESMKRAEELKGRLWKDEQVKQMAEVEKQRAEQESRVCDRVIAKYEEWEKEQFRLNEKAKPVLKNLLLPETMNVASLSRTFQLIEECKSKISDWQKAEKQLEAVKGRLALFEGKASGVLPAAAGHESLSQRIYGLLNAARQENEKQTKRAAVILKMEEIQEEHREQIHLLLQKQEEFKNLLSHAGAVDEEAFRELSGYEQKRSELNRQHAWIRRQLEGSQAAENMQEHDWIRLEEKLQEASLQTEQTEKRLKELQERASVLHTKLHAIEEDGSYSDRLHEYGLQQEDARQTAKEWLVKTAARDFLLRTIDYHRTVRMPKLIRQTVVYFKELTEGRYVNVFLPEEEQTFIAERADGSRFKAGELSQATSEQLYLSLRLALAAAMNEQLQLPILIDDGFVHFDSGRTEKMLELLTSVSAGQQVLLFTCQEHIASRFKGHVTILERAGATAEAVRETTR</sequence>
<dbReference type="PANTHER" id="PTHR41259">
    <property type="entry name" value="DOUBLE-STRAND BREAK REPAIR RAD50 ATPASE, PUTATIVE-RELATED"/>
    <property type="match status" value="1"/>
</dbReference>
<evidence type="ECO:0000313" key="4">
    <source>
        <dbReference type="EMBL" id="MTH53381.1"/>
    </source>
</evidence>
<feature type="coiled-coil region" evidence="1">
    <location>
        <begin position="395"/>
        <end position="475"/>
    </location>
</feature>
<evidence type="ECO:0000256" key="2">
    <source>
        <dbReference type="SAM" id="Phobius"/>
    </source>
</evidence>
<dbReference type="PANTHER" id="PTHR41259:SF1">
    <property type="entry name" value="DOUBLE-STRAND BREAK REPAIR RAD50 ATPASE, PUTATIVE-RELATED"/>
    <property type="match status" value="1"/>
</dbReference>
<feature type="coiled-coil region" evidence="1">
    <location>
        <begin position="528"/>
        <end position="598"/>
    </location>
</feature>
<name>A0A7X2S531_9BACI</name>
<feature type="domain" description="YhaN AAA" evidence="3">
    <location>
        <begin position="1"/>
        <end position="208"/>
    </location>
</feature>